<comment type="caution">
    <text evidence="1">The sequence shown here is derived from an EMBL/GenBank/DDBJ whole genome shotgun (WGS) entry which is preliminary data.</text>
</comment>
<dbReference type="Proteomes" id="UP001595839">
    <property type="component" value="Unassembled WGS sequence"/>
</dbReference>
<reference evidence="2" key="1">
    <citation type="journal article" date="2019" name="Int. J. Syst. Evol. Microbiol.">
        <title>The Global Catalogue of Microorganisms (GCM) 10K type strain sequencing project: providing services to taxonomists for standard genome sequencing and annotation.</title>
        <authorList>
            <consortium name="The Broad Institute Genomics Platform"/>
            <consortium name="The Broad Institute Genome Sequencing Center for Infectious Disease"/>
            <person name="Wu L."/>
            <person name="Ma J."/>
        </authorList>
    </citation>
    <scope>NUCLEOTIDE SEQUENCE [LARGE SCALE GENOMIC DNA]</scope>
    <source>
        <strain evidence="2">CGMCC 4.7177</strain>
    </source>
</reference>
<keyword evidence="2" id="KW-1185">Reference proteome</keyword>
<evidence type="ECO:0000313" key="1">
    <source>
        <dbReference type="EMBL" id="MFC4507837.1"/>
    </source>
</evidence>
<protein>
    <submittedName>
        <fullName evidence="1">Uncharacterized protein</fullName>
    </submittedName>
</protein>
<accession>A0ABV9B9L7</accession>
<gene>
    <name evidence="1" type="ORF">ACFPIH_52010</name>
</gene>
<dbReference type="EMBL" id="JBHSFK010000062">
    <property type="protein sequence ID" value="MFC4507837.1"/>
    <property type="molecule type" value="Genomic_DNA"/>
</dbReference>
<dbReference type="RefSeq" id="WP_381186686.1">
    <property type="nucleotide sequence ID" value="NZ_JBHSFK010000062.1"/>
</dbReference>
<evidence type="ECO:0000313" key="2">
    <source>
        <dbReference type="Proteomes" id="UP001595839"/>
    </source>
</evidence>
<organism evidence="1 2">
    <name type="scientific">Streptomyces vulcanius</name>
    <dbReference type="NCBI Taxonomy" id="1441876"/>
    <lineage>
        <taxon>Bacteria</taxon>
        <taxon>Bacillati</taxon>
        <taxon>Actinomycetota</taxon>
        <taxon>Actinomycetes</taxon>
        <taxon>Kitasatosporales</taxon>
        <taxon>Streptomycetaceae</taxon>
        <taxon>Streptomyces</taxon>
    </lineage>
</organism>
<proteinExistence type="predicted"/>
<sequence>MAAAITAVMTAATQAGIVRDWTAPEIFCVIEGTTPLGKYGEGFFAVLVELPRADLFSLTSAVVFNGCSAMPGKEVCFRLTGEEPQRTSMRDAFG</sequence>
<name>A0ABV9B9L7_9ACTN</name>